<dbReference type="SUPFAM" id="SSF81606">
    <property type="entry name" value="PP2C-like"/>
    <property type="match status" value="1"/>
</dbReference>
<gene>
    <name evidence="2" type="ORF">GFC01_14995</name>
</gene>
<dbReference type="Gene3D" id="3.60.40.10">
    <property type="entry name" value="PPM-type phosphatase domain"/>
    <property type="match status" value="1"/>
</dbReference>
<dbReference type="PANTHER" id="PTHR47992">
    <property type="entry name" value="PROTEIN PHOSPHATASE"/>
    <property type="match status" value="1"/>
</dbReference>
<accession>A0A6N7ITY1</accession>
<evidence type="ECO:0000313" key="2">
    <source>
        <dbReference type="EMBL" id="MQL53544.1"/>
    </source>
</evidence>
<evidence type="ECO:0000313" key="3">
    <source>
        <dbReference type="Proteomes" id="UP000441717"/>
    </source>
</evidence>
<dbReference type="SMART" id="SM00332">
    <property type="entry name" value="PP2Cc"/>
    <property type="match status" value="1"/>
</dbReference>
<evidence type="ECO:0000259" key="1">
    <source>
        <dbReference type="PROSITE" id="PS51746"/>
    </source>
</evidence>
<dbReference type="InterPro" id="IPR001932">
    <property type="entry name" value="PPM-type_phosphatase-like_dom"/>
</dbReference>
<dbReference type="CDD" id="cd00143">
    <property type="entry name" value="PP2Cc"/>
    <property type="match status" value="1"/>
</dbReference>
<dbReference type="PROSITE" id="PS51746">
    <property type="entry name" value="PPM_2"/>
    <property type="match status" value="1"/>
</dbReference>
<dbReference type="InterPro" id="IPR036457">
    <property type="entry name" value="PPM-type-like_dom_sf"/>
</dbReference>
<feature type="domain" description="PPM-type phosphatase" evidence="1">
    <location>
        <begin position="2"/>
        <end position="237"/>
    </location>
</feature>
<reference evidence="2 3" key="1">
    <citation type="submission" date="2019-10" db="EMBL/GenBank/DDBJ databases">
        <title>Comparative genomics of sulfur disproportionating microorganisms.</title>
        <authorList>
            <person name="Ward L.M."/>
            <person name="Bertran E."/>
            <person name="Johnston D."/>
        </authorList>
    </citation>
    <scope>NUCLEOTIDE SEQUENCE [LARGE SCALE GENOMIC DNA]</scope>
    <source>
        <strain evidence="2 3">DSM 14055</strain>
    </source>
</reference>
<dbReference type="Proteomes" id="UP000441717">
    <property type="component" value="Unassembled WGS sequence"/>
</dbReference>
<sequence>MKWSQASETGLVRQVNEDSLVIEPALGLFAVADGMGGHQAGEVASRMALEELVRFVRSRLKKAGEPGTVLVRGVEEANRLVYQLSCASAGCRGMGTTISAVMVHGHDLFLAHVGDSRVYLLRGNRIRQLTEDHSLVQEMVRIGGLTAEEAIRHPQRNVLTRALGTEPRVQVDSLRIGLETGDRIILCTDGLTVHLRPEEIGALVQQNASVEEAVGMLVRTALDRGGTDNITVILVAVD</sequence>
<dbReference type="OrthoDB" id="9801841at2"/>
<proteinExistence type="predicted"/>
<protein>
    <submittedName>
        <fullName evidence="2">Stp1/IreP family PP2C-type Ser/Thr phosphatase</fullName>
    </submittedName>
</protein>
<dbReference type="GO" id="GO:0004722">
    <property type="term" value="F:protein serine/threonine phosphatase activity"/>
    <property type="evidence" value="ECO:0007669"/>
    <property type="project" value="InterPro"/>
</dbReference>
<dbReference type="SMART" id="SM00331">
    <property type="entry name" value="PP2C_SIG"/>
    <property type="match status" value="1"/>
</dbReference>
<dbReference type="NCBIfam" id="NF033484">
    <property type="entry name" value="Stp1_PP2C_phos"/>
    <property type="match status" value="1"/>
</dbReference>
<keyword evidence="3" id="KW-1185">Reference proteome</keyword>
<dbReference type="InterPro" id="IPR015655">
    <property type="entry name" value="PP2C"/>
</dbReference>
<dbReference type="EMBL" id="WHYR01000054">
    <property type="protein sequence ID" value="MQL53544.1"/>
    <property type="molecule type" value="Genomic_DNA"/>
</dbReference>
<name>A0A6N7ITY1_9FIRM</name>
<dbReference type="Pfam" id="PF00481">
    <property type="entry name" value="PP2C"/>
    <property type="match status" value="1"/>
</dbReference>
<comment type="caution">
    <text evidence="2">The sequence shown here is derived from an EMBL/GenBank/DDBJ whole genome shotgun (WGS) entry which is preliminary data.</text>
</comment>
<organism evidence="2 3">
    <name type="scientific">Desulfofundulus thermobenzoicus</name>
    <dbReference type="NCBI Taxonomy" id="29376"/>
    <lineage>
        <taxon>Bacteria</taxon>
        <taxon>Bacillati</taxon>
        <taxon>Bacillota</taxon>
        <taxon>Clostridia</taxon>
        <taxon>Eubacteriales</taxon>
        <taxon>Peptococcaceae</taxon>
        <taxon>Desulfofundulus</taxon>
    </lineage>
</organism>
<dbReference type="AlphaFoldDB" id="A0A6N7ITY1"/>
<dbReference type="RefSeq" id="WP_152948010.1">
    <property type="nucleotide sequence ID" value="NZ_WHYR01000054.1"/>
</dbReference>